<feature type="domain" description="GP-PDE" evidence="2">
    <location>
        <begin position="53"/>
        <end position="198"/>
    </location>
</feature>
<dbReference type="GO" id="GO:0006644">
    <property type="term" value="P:phospholipid metabolic process"/>
    <property type="evidence" value="ECO:0007669"/>
    <property type="project" value="TreeGrafter"/>
</dbReference>
<feature type="signal peptide" evidence="1">
    <location>
        <begin position="1"/>
        <end position="24"/>
    </location>
</feature>
<evidence type="ECO:0000313" key="4">
    <source>
        <dbReference type="EMBL" id="XDL25479.1"/>
    </source>
</evidence>
<evidence type="ECO:0000313" key="3">
    <source>
        <dbReference type="EMBL" id="XDL13825.1"/>
    </source>
</evidence>
<name>A0AB39IDM3_9GAMM</name>
<dbReference type="InterPro" id="IPR030395">
    <property type="entry name" value="GP_PDE_dom"/>
</dbReference>
<sequence>MRSIQSVFFVIVTSLLFLSGHVQAAENWNPAHILEAFQYPYANGQTTVGVIAHRGVVSDGCPENSQCSIDATVNNNIEAIELDVKQSSQGTPWLFHDQNAGRMIYHLPLFDIFQDRTPPVGWDPDFRTMTDNQLAHSYLRDRNFSGTRFHPLSVLEALRYIKVKAPQLLVVLDIKTAEAVSRCASIVKDLGMENQVVLKASSSLYSSYPPRSGGALAGVHFVPTVYAGNLDDIAVNFTNVYCDISVEVHHCRVEEWLKVAYDNPDIPWVEIGNKSPDYPDPTSSFVAQAKRYKHAIGAFVPVPEYNLSRGNGAYYVRSNATCCARLSDYLTKTRYFGNETVDRRESLDLQLTSGFTNIITDNPQQAIRLTSDRGMRHTERYE</sequence>
<feature type="chain" id="PRO_5044174963" evidence="1">
    <location>
        <begin position="25"/>
        <end position="382"/>
    </location>
</feature>
<dbReference type="Gene3D" id="3.20.20.190">
    <property type="entry name" value="Phosphatidylinositol (PI) phosphodiesterase"/>
    <property type="match status" value="1"/>
</dbReference>
<dbReference type="PANTHER" id="PTHR46320:SF1">
    <property type="entry name" value="GLYCEROPHOSPHODIESTER PHOSPHODIESTERASE 1"/>
    <property type="match status" value="1"/>
</dbReference>
<dbReference type="GeneID" id="302580899"/>
<organism evidence="3">
    <name type="scientific">Dickeya oryzae</name>
    <dbReference type="NCBI Taxonomy" id="1240404"/>
    <lineage>
        <taxon>Bacteria</taxon>
        <taxon>Pseudomonadati</taxon>
        <taxon>Pseudomonadota</taxon>
        <taxon>Gammaproteobacteria</taxon>
        <taxon>Enterobacterales</taxon>
        <taxon>Pectobacteriaceae</taxon>
        <taxon>Dickeya</taxon>
    </lineage>
</organism>
<accession>A0AB39IDM3</accession>
<dbReference type="GO" id="GO:0070291">
    <property type="term" value="P:N-acylethanolamine metabolic process"/>
    <property type="evidence" value="ECO:0007669"/>
    <property type="project" value="TreeGrafter"/>
</dbReference>
<reference evidence="3" key="1">
    <citation type="submission" date="2024-07" db="EMBL/GenBank/DDBJ databases">
        <authorList>
            <person name="Pedron J."/>
        </authorList>
    </citation>
    <scope>NUCLEOTIDE SEQUENCE</scope>
    <source>
        <strain evidence="4">A003-S1-M15</strain>
        <strain evidence="3">A642-S2-A17</strain>
    </source>
</reference>
<dbReference type="GO" id="GO:0006580">
    <property type="term" value="P:ethanolamine metabolic process"/>
    <property type="evidence" value="ECO:0007669"/>
    <property type="project" value="TreeGrafter"/>
</dbReference>
<dbReference type="RefSeq" id="WP_226093600.1">
    <property type="nucleotide sequence ID" value="NZ_CP162411.1"/>
</dbReference>
<dbReference type="InterPro" id="IPR017946">
    <property type="entry name" value="PLC-like_Pdiesterase_TIM-brl"/>
</dbReference>
<keyword evidence="1" id="KW-0732">Signal</keyword>
<protein>
    <submittedName>
        <fullName evidence="3">Glycerophosphodiester phosphodiesterase family protein</fullName>
    </submittedName>
</protein>
<dbReference type="GO" id="GO:0008889">
    <property type="term" value="F:glycerophosphodiester phosphodiesterase activity"/>
    <property type="evidence" value="ECO:0007669"/>
    <property type="project" value="TreeGrafter"/>
</dbReference>
<proteinExistence type="predicted"/>
<dbReference type="EMBL" id="CP162670">
    <property type="protein sequence ID" value="XDL25479.1"/>
    <property type="molecule type" value="Genomic_DNA"/>
</dbReference>
<dbReference type="Pfam" id="PF03009">
    <property type="entry name" value="GDPD"/>
    <property type="match status" value="1"/>
</dbReference>
<gene>
    <name evidence="3" type="ORF">LF923_0016835</name>
    <name evidence="4" type="ORF">LF929_004460</name>
</gene>
<dbReference type="GO" id="GO:0005886">
    <property type="term" value="C:plasma membrane"/>
    <property type="evidence" value="ECO:0007669"/>
    <property type="project" value="TreeGrafter"/>
</dbReference>
<dbReference type="SUPFAM" id="SSF51695">
    <property type="entry name" value="PLC-like phosphodiesterases"/>
    <property type="match status" value="1"/>
</dbReference>
<dbReference type="PANTHER" id="PTHR46320">
    <property type="entry name" value="GLYCEROPHOSPHODIESTER PHOSPHODIESTERASE 1"/>
    <property type="match status" value="1"/>
</dbReference>
<dbReference type="AlphaFoldDB" id="A0AB39IDM3"/>
<evidence type="ECO:0000256" key="1">
    <source>
        <dbReference type="SAM" id="SignalP"/>
    </source>
</evidence>
<evidence type="ECO:0000259" key="2">
    <source>
        <dbReference type="Pfam" id="PF03009"/>
    </source>
</evidence>
<dbReference type="EMBL" id="CP162411">
    <property type="protein sequence ID" value="XDL13825.1"/>
    <property type="molecule type" value="Genomic_DNA"/>
</dbReference>